<evidence type="ECO:0000313" key="6">
    <source>
        <dbReference type="EMBL" id="OAM87531.1"/>
    </source>
</evidence>
<dbReference type="EMBL" id="LRRQ01000169">
    <property type="protein sequence ID" value="OAM87531.1"/>
    <property type="molecule type" value="Genomic_DNA"/>
</dbReference>
<dbReference type="PANTHER" id="PTHR43356:SF3">
    <property type="entry name" value="PHOSPHATE ACETYLTRANSFERASE"/>
    <property type="match status" value="1"/>
</dbReference>
<dbReference type="Gene3D" id="3.40.50.10750">
    <property type="entry name" value="Isocitrate/Isopropylmalate dehydrogenase-like"/>
    <property type="match status" value="1"/>
</dbReference>
<keyword evidence="4" id="KW-0012">Acyltransferase</keyword>
<dbReference type="STRING" id="1184151.AW736_22485"/>
<comment type="caution">
    <text evidence="6">The sequence shown here is derived from an EMBL/GenBank/DDBJ whole genome shotgun (WGS) entry which is preliminary data.</text>
</comment>
<evidence type="ECO:0000256" key="2">
    <source>
        <dbReference type="ARBA" id="ARBA00005656"/>
    </source>
</evidence>
<dbReference type="InterPro" id="IPR042113">
    <property type="entry name" value="P_AcTrfase_dom1"/>
</dbReference>
<dbReference type="InterPro" id="IPR002505">
    <property type="entry name" value="PTA_PTB"/>
</dbReference>
<protein>
    <submittedName>
        <fullName evidence="6">Phosphate acetyltransferase</fullName>
    </submittedName>
</protein>
<dbReference type="Pfam" id="PF01515">
    <property type="entry name" value="PTA_PTB"/>
    <property type="match status" value="1"/>
</dbReference>
<comment type="similarity">
    <text evidence="2">Belongs to the phosphate acetyltransferase and butyryltransferase family.</text>
</comment>
<keyword evidence="3 6" id="KW-0808">Transferase</keyword>
<dbReference type="OrthoDB" id="9805787at2"/>
<dbReference type="InterPro" id="IPR042112">
    <property type="entry name" value="P_AcTrfase_dom2"/>
</dbReference>
<evidence type="ECO:0000313" key="7">
    <source>
        <dbReference type="Proteomes" id="UP000078486"/>
    </source>
</evidence>
<dbReference type="SUPFAM" id="SSF53659">
    <property type="entry name" value="Isocitrate/Isopropylmalate dehydrogenase-like"/>
    <property type="match status" value="1"/>
</dbReference>
<proteinExistence type="inferred from homology"/>
<reference evidence="6 7" key="1">
    <citation type="submission" date="2016-01" db="EMBL/GenBank/DDBJ databases">
        <title>High potential of lignocellulose degradation of a new Verrucomicrobia species.</title>
        <authorList>
            <person name="Wang Y."/>
            <person name="Shi Y."/>
            <person name="Qiu Z."/>
            <person name="Liu S."/>
            <person name="Yang H."/>
        </authorList>
    </citation>
    <scope>NUCLEOTIDE SEQUENCE [LARGE SCALE GENOMIC DNA]</scope>
    <source>
        <strain evidence="6 7">TSB47</strain>
    </source>
</reference>
<dbReference type="AlphaFoldDB" id="A0A178ID42"/>
<gene>
    <name evidence="6" type="ORF">AW736_22485</name>
</gene>
<evidence type="ECO:0000259" key="5">
    <source>
        <dbReference type="Pfam" id="PF01515"/>
    </source>
</evidence>
<dbReference type="PANTHER" id="PTHR43356">
    <property type="entry name" value="PHOSPHATE ACETYLTRANSFERASE"/>
    <property type="match status" value="1"/>
</dbReference>
<evidence type="ECO:0000256" key="3">
    <source>
        <dbReference type="ARBA" id="ARBA00022679"/>
    </source>
</evidence>
<keyword evidence="7" id="KW-1185">Reference proteome</keyword>
<dbReference type="Gene3D" id="3.40.50.10950">
    <property type="match status" value="1"/>
</dbReference>
<dbReference type="Proteomes" id="UP000078486">
    <property type="component" value="Unassembled WGS sequence"/>
</dbReference>
<organism evidence="6 7">
    <name type="scientific">Termitidicoccus mucosus</name>
    <dbReference type="NCBI Taxonomy" id="1184151"/>
    <lineage>
        <taxon>Bacteria</taxon>
        <taxon>Pseudomonadati</taxon>
        <taxon>Verrucomicrobiota</taxon>
        <taxon>Opitutia</taxon>
        <taxon>Opitutales</taxon>
        <taxon>Opitutaceae</taxon>
        <taxon>Termitidicoccus</taxon>
    </lineage>
</organism>
<evidence type="ECO:0000256" key="4">
    <source>
        <dbReference type="ARBA" id="ARBA00023315"/>
    </source>
</evidence>
<name>A0A178ID42_9BACT</name>
<feature type="domain" description="Phosphate acetyl/butaryl transferase" evidence="5">
    <location>
        <begin position="5"/>
        <end position="328"/>
    </location>
</feature>
<sequence>MPIIPKLTEKLQRHPKRIVFPEGNDPRILQAARQWVTRRMGAPILLGNRASIKATASRLDLNLQGMRIIDPEHSEDFEPFARQLAELRQAKGMTLDQARETLKDTSYYGTMMLAGSQADGLVGGATRTASSALRPLFQIIPKHEHAQTVASLTIIDFDEHKIGSDGSLFFADCGVIPEPTSQQLADIAITTAGIAHHLTNETPRVAMLSWATKGDSTHPSLIKMRAATELARAKARAASLAIEIDGELQADAALDQITAQTKNLTGPVAGRANVLIFPDLASGNIACKLVNILAGSNAFGQILTGLSRPAAEISRGSSAHDVFGAAAIVGCQAINRELLYGG</sequence>
<dbReference type="InterPro" id="IPR050500">
    <property type="entry name" value="Phos_Acetyltrans/Butyryltrans"/>
</dbReference>
<dbReference type="RefSeq" id="WP_068772544.1">
    <property type="nucleotide sequence ID" value="NZ_CP109796.1"/>
</dbReference>
<accession>A0A178ID42</accession>
<comment type="catalytic activity">
    <reaction evidence="1">
        <text>acetyl-CoA + phosphate = acetyl phosphate + CoA</text>
        <dbReference type="Rhea" id="RHEA:19521"/>
        <dbReference type="ChEBI" id="CHEBI:22191"/>
        <dbReference type="ChEBI" id="CHEBI:43474"/>
        <dbReference type="ChEBI" id="CHEBI:57287"/>
        <dbReference type="ChEBI" id="CHEBI:57288"/>
        <dbReference type="EC" id="2.3.1.8"/>
    </reaction>
</comment>
<dbReference type="InterPro" id="IPR012147">
    <property type="entry name" value="P_Ac_Bu_trans"/>
</dbReference>
<evidence type="ECO:0000256" key="1">
    <source>
        <dbReference type="ARBA" id="ARBA00000705"/>
    </source>
</evidence>
<dbReference type="GO" id="GO:0008959">
    <property type="term" value="F:phosphate acetyltransferase activity"/>
    <property type="evidence" value="ECO:0007669"/>
    <property type="project" value="UniProtKB-EC"/>
</dbReference>
<dbReference type="PIRSF" id="PIRSF000428">
    <property type="entry name" value="P_Ac_trans"/>
    <property type="match status" value="1"/>
</dbReference>